<organism evidence="4 5">
    <name type="scientific">Paenibacillus stellifer</name>
    <dbReference type="NCBI Taxonomy" id="169760"/>
    <lineage>
        <taxon>Bacteria</taxon>
        <taxon>Bacillati</taxon>
        <taxon>Bacillota</taxon>
        <taxon>Bacilli</taxon>
        <taxon>Bacillales</taxon>
        <taxon>Paenibacillaceae</taxon>
        <taxon>Paenibacillus</taxon>
    </lineage>
</organism>
<dbReference type="PANTHER" id="PTHR32089:SF112">
    <property type="entry name" value="LYSOZYME-LIKE PROTEIN-RELATED"/>
    <property type="match status" value="1"/>
</dbReference>
<dbReference type="Gene3D" id="1.10.287.950">
    <property type="entry name" value="Methyl-accepting chemotaxis protein"/>
    <property type="match status" value="1"/>
</dbReference>
<dbReference type="SUPFAM" id="SSF58104">
    <property type="entry name" value="Methyl-accepting chemotaxis protein (MCP) signaling domain"/>
    <property type="match status" value="1"/>
</dbReference>
<evidence type="ECO:0000313" key="5">
    <source>
        <dbReference type="Proteomes" id="UP000029507"/>
    </source>
</evidence>
<proteinExistence type="predicted"/>
<dbReference type="AlphaFoldDB" id="A0A089LX32"/>
<dbReference type="RefSeq" id="WP_038699649.1">
    <property type="nucleotide sequence ID" value="NZ_CP009286.1"/>
</dbReference>
<evidence type="ECO:0000256" key="2">
    <source>
        <dbReference type="PROSITE-ProRule" id="PRU00284"/>
    </source>
</evidence>
<name>A0A089LX32_9BACL</name>
<dbReference type="GO" id="GO:0016020">
    <property type="term" value="C:membrane"/>
    <property type="evidence" value="ECO:0007669"/>
    <property type="project" value="InterPro"/>
</dbReference>
<dbReference type="InterPro" id="IPR004089">
    <property type="entry name" value="MCPsignal_dom"/>
</dbReference>
<dbReference type="HOGENOM" id="CLU_043276_0_0_9"/>
<evidence type="ECO:0000313" key="4">
    <source>
        <dbReference type="EMBL" id="AIQ66091.1"/>
    </source>
</evidence>
<reference evidence="4 5" key="1">
    <citation type="submission" date="2014-08" db="EMBL/GenBank/DDBJ databases">
        <title>Comparative genomics of the Paenibacillus odorifer group.</title>
        <authorList>
            <person name="den Bakker H.C."/>
            <person name="Tsai Y.-C."/>
            <person name="Martin N."/>
            <person name="Korlach J."/>
            <person name="Wiedmann M."/>
        </authorList>
    </citation>
    <scope>NUCLEOTIDE SEQUENCE [LARGE SCALE GENOMIC DNA]</scope>
    <source>
        <strain evidence="4 5">DSM 14472</strain>
    </source>
</reference>
<dbReference type="SMART" id="SM00283">
    <property type="entry name" value="MA"/>
    <property type="match status" value="1"/>
</dbReference>
<dbReference type="Proteomes" id="UP000029507">
    <property type="component" value="Chromosome"/>
</dbReference>
<dbReference type="EMBL" id="CP009286">
    <property type="protein sequence ID" value="AIQ66091.1"/>
    <property type="molecule type" value="Genomic_DNA"/>
</dbReference>
<dbReference type="GO" id="GO:0007165">
    <property type="term" value="P:signal transduction"/>
    <property type="evidence" value="ECO:0007669"/>
    <property type="project" value="UniProtKB-KW"/>
</dbReference>
<keyword evidence="1 2" id="KW-0807">Transducer</keyword>
<dbReference type="OrthoDB" id="9807021at2"/>
<evidence type="ECO:0000256" key="1">
    <source>
        <dbReference type="ARBA" id="ARBA00023224"/>
    </source>
</evidence>
<accession>A0A089LX32</accession>
<feature type="domain" description="Methyl-accepting transducer" evidence="3">
    <location>
        <begin position="113"/>
        <end position="269"/>
    </location>
</feature>
<dbReference type="STRING" id="169760.PSTEL_26230"/>
<dbReference type="KEGG" id="pste:PSTEL_26230"/>
<protein>
    <recommendedName>
        <fullName evidence="3">Methyl-accepting transducer domain-containing protein</fullName>
    </recommendedName>
</protein>
<dbReference type="Pfam" id="PF00015">
    <property type="entry name" value="MCPsignal"/>
    <property type="match status" value="1"/>
</dbReference>
<gene>
    <name evidence="4" type="ORF">PSTEL_26230</name>
</gene>
<dbReference type="PANTHER" id="PTHR32089">
    <property type="entry name" value="METHYL-ACCEPTING CHEMOTAXIS PROTEIN MCPB"/>
    <property type="match status" value="1"/>
</dbReference>
<keyword evidence="5" id="KW-1185">Reference proteome</keyword>
<dbReference type="PROSITE" id="PS50111">
    <property type="entry name" value="CHEMOTAXIS_TRANSDUC_2"/>
    <property type="match status" value="1"/>
</dbReference>
<evidence type="ECO:0000259" key="3">
    <source>
        <dbReference type="PROSITE" id="PS50111"/>
    </source>
</evidence>
<sequence>MNKIEQLRGLIDIIQSTHAEDAAVVLADTERVVAYLPGKTIDLKVPIGAGIENFKGTVSYAALETEQVQREERGPEAFGVPYISSAVPVIEDGRVTGVIASMVSNRRNIRLQEGAQELSSLVQEMTATTEEVTRSGHGAAARLDELAEQSKSMLQQIENSFQILTSVKRIADQSHLLGLNAAIESARAGEYGRGFEVVAKEIRKLGANSVDLVEHIQEQLEDMKQSIVQMNDSVQEVREYARYQAQSMEELGRAYGHIAGTAQELSELS</sequence>